<gene>
    <name evidence="2" type="ORF">LIER_35564</name>
</gene>
<name>A0AAV3NU79_LITER</name>
<dbReference type="Proteomes" id="UP001454036">
    <property type="component" value="Unassembled WGS sequence"/>
</dbReference>
<evidence type="ECO:0000313" key="3">
    <source>
        <dbReference type="Proteomes" id="UP001454036"/>
    </source>
</evidence>
<feature type="region of interest" description="Disordered" evidence="1">
    <location>
        <begin position="21"/>
        <end position="40"/>
    </location>
</feature>
<evidence type="ECO:0000256" key="1">
    <source>
        <dbReference type="SAM" id="MobiDB-lite"/>
    </source>
</evidence>
<sequence length="86" mass="10286">MCRMKEDLEAKFEEKVEALEGERRKEKEEMEARMQKDKDEMEERFENMRKMMYDMLSRGGFDSYGYFLIKGPPAAISVAQLNLFFP</sequence>
<reference evidence="2 3" key="1">
    <citation type="submission" date="2024-01" db="EMBL/GenBank/DDBJ databases">
        <title>The complete chloroplast genome sequence of Lithospermum erythrorhizon: insights into the phylogenetic relationship among Boraginaceae species and the maternal lineages of purple gromwells.</title>
        <authorList>
            <person name="Okada T."/>
            <person name="Watanabe K."/>
        </authorList>
    </citation>
    <scope>NUCLEOTIDE SEQUENCE [LARGE SCALE GENOMIC DNA]</scope>
</reference>
<protein>
    <submittedName>
        <fullName evidence="2">Uncharacterized protein</fullName>
    </submittedName>
</protein>
<proteinExistence type="predicted"/>
<comment type="caution">
    <text evidence="2">The sequence shown here is derived from an EMBL/GenBank/DDBJ whole genome shotgun (WGS) entry which is preliminary data.</text>
</comment>
<accession>A0AAV3NU79</accession>
<keyword evidence="3" id="KW-1185">Reference proteome</keyword>
<evidence type="ECO:0000313" key="2">
    <source>
        <dbReference type="EMBL" id="GAA0142361.1"/>
    </source>
</evidence>
<organism evidence="2 3">
    <name type="scientific">Lithospermum erythrorhizon</name>
    <name type="common">Purple gromwell</name>
    <name type="synonym">Lithospermum officinale var. erythrorhizon</name>
    <dbReference type="NCBI Taxonomy" id="34254"/>
    <lineage>
        <taxon>Eukaryota</taxon>
        <taxon>Viridiplantae</taxon>
        <taxon>Streptophyta</taxon>
        <taxon>Embryophyta</taxon>
        <taxon>Tracheophyta</taxon>
        <taxon>Spermatophyta</taxon>
        <taxon>Magnoliopsida</taxon>
        <taxon>eudicotyledons</taxon>
        <taxon>Gunneridae</taxon>
        <taxon>Pentapetalae</taxon>
        <taxon>asterids</taxon>
        <taxon>lamiids</taxon>
        <taxon>Boraginales</taxon>
        <taxon>Boraginaceae</taxon>
        <taxon>Boraginoideae</taxon>
        <taxon>Lithospermeae</taxon>
        <taxon>Lithospermum</taxon>
    </lineage>
</organism>
<dbReference type="AlphaFoldDB" id="A0AAV3NU79"/>
<dbReference type="EMBL" id="BAABME010015664">
    <property type="protein sequence ID" value="GAA0142361.1"/>
    <property type="molecule type" value="Genomic_DNA"/>
</dbReference>